<accession>A0A9Q1J751</accession>
<gene>
    <name evidence="2" type="ORF">SKAU_G00101270</name>
</gene>
<evidence type="ECO:0000256" key="1">
    <source>
        <dbReference type="SAM" id="MobiDB-lite"/>
    </source>
</evidence>
<dbReference type="Proteomes" id="UP001152622">
    <property type="component" value="Chromosome 3"/>
</dbReference>
<evidence type="ECO:0000313" key="2">
    <source>
        <dbReference type="EMBL" id="KAJ8370099.1"/>
    </source>
</evidence>
<feature type="region of interest" description="Disordered" evidence="1">
    <location>
        <begin position="31"/>
        <end position="73"/>
    </location>
</feature>
<proteinExistence type="predicted"/>
<comment type="caution">
    <text evidence="2">The sequence shown here is derived from an EMBL/GenBank/DDBJ whole genome shotgun (WGS) entry which is preliminary data.</text>
</comment>
<feature type="compositionally biased region" description="Basic and acidic residues" evidence="1">
    <location>
        <begin position="47"/>
        <end position="59"/>
    </location>
</feature>
<evidence type="ECO:0000313" key="3">
    <source>
        <dbReference type="Proteomes" id="UP001152622"/>
    </source>
</evidence>
<keyword evidence="3" id="KW-1185">Reference proteome</keyword>
<dbReference type="EMBL" id="JAINUF010000003">
    <property type="protein sequence ID" value="KAJ8370099.1"/>
    <property type="molecule type" value="Genomic_DNA"/>
</dbReference>
<reference evidence="2" key="1">
    <citation type="journal article" date="2023" name="Science">
        <title>Genome structures resolve the early diversification of teleost fishes.</title>
        <authorList>
            <person name="Parey E."/>
            <person name="Louis A."/>
            <person name="Montfort J."/>
            <person name="Bouchez O."/>
            <person name="Roques C."/>
            <person name="Iampietro C."/>
            <person name="Lluch J."/>
            <person name="Castinel A."/>
            <person name="Donnadieu C."/>
            <person name="Desvignes T."/>
            <person name="Floi Bucao C."/>
            <person name="Jouanno E."/>
            <person name="Wen M."/>
            <person name="Mejri S."/>
            <person name="Dirks R."/>
            <person name="Jansen H."/>
            <person name="Henkel C."/>
            <person name="Chen W.J."/>
            <person name="Zahm M."/>
            <person name="Cabau C."/>
            <person name="Klopp C."/>
            <person name="Thompson A.W."/>
            <person name="Robinson-Rechavi M."/>
            <person name="Braasch I."/>
            <person name="Lecointre G."/>
            <person name="Bobe J."/>
            <person name="Postlethwait J.H."/>
            <person name="Berthelot C."/>
            <person name="Roest Crollius H."/>
            <person name="Guiguen Y."/>
        </authorList>
    </citation>
    <scope>NUCLEOTIDE SEQUENCE</scope>
    <source>
        <strain evidence="2">WJC10195</strain>
    </source>
</reference>
<organism evidence="2 3">
    <name type="scientific">Synaphobranchus kaupii</name>
    <name type="common">Kaup's arrowtooth eel</name>
    <dbReference type="NCBI Taxonomy" id="118154"/>
    <lineage>
        <taxon>Eukaryota</taxon>
        <taxon>Metazoa</taxon>
        <taxon>Chordata</taxon>
        <taxon>Craniata</taxon>
        <taxon>Vertebrata</taxon>
        <taxon>Euteleostomi</taxon>
        <taxon>Actinopterygii</taxon>
        <taxon>Neopterygii</taxon>
        <taxon>Teleostei</taxon>
        <taxon>Anguilliformes</taxon>
        <taxon>Synaphobranchidae</taxon>
        <taxon>Synaphobranchus</taxon>
    </lineage>
</organism>
<sequence length="90" mass="9861">MSSYPERGRKEEGKFWKGPVVAGLRRWVPQRPQPRSRLAGTGLKIAGEQEGRGVRDRSPAPHSLPATPSSECSSNPLCCVLPPHIHPLTL</sequence>
<name>A0A9Q1J751_SYNKA</name>
<dbReference type="AlphaFoldDB" id="A0A9Q1J751"/>
<protein>
    <submittedName>
        <fullName evidence="2">Uncharacterized protein</fullName>
    </submittedName>
</protein>